<reference evidence="3 4" key="1">
    <citation type="submission" date="2016-11" db="EMBL/GenBank/DDBJ databases">
        <authorList>
            <person name="Jaros S."/>
            <person name="Januszkiewicz K."/>
            <person name="Wedrychowicz H."/>
        </authorList>
    </citation>
    <scope>NUCLEOTIDE SEQUENCE [LARGE SCALE GENOMIC DNA]</scope>
    <source>
        <strain evidence="3 4">DSM 24787</strain>
    </source>
</reference>
<dbReference type="PROSITE" id="PS50088">
    <property type="entry name" value="ANK_REPEAT"/>
    <property type="match status" value="5"/>
</dbReference>
<gene>
    <name evidence="3" type="ORF">SAMN04488055_2333</name>
</gene>
<feature type="repeat" description="ANK" evidence="2">
    <location>
        <begin position="303"/>
        <end position="331"/>
    </location>
</feature>
<feature type="repeat" description="ANK" evidence="2">
    <location>
        <begin position="151"/>
        <end position="183"/>
    </location>
</feature>
<dbReference type="SUPFAM" id="SSF48403">
    <property type="entry name" value="Ankyrin repeat"/>
    <property type="match status" value="2"/>
</dbReference>
<keyword evidence="2" id="KW-0040">ANK repeat</keyword>
<dbReference type="STRING" id="536979.SAMN04488055_2333"/>
<proteinExistence type="predicted"/>
<sequence>MTQPEELRKDTPLFWSTGKGTDVWEMFCAAKAGDLPTMKSLLEKDPTLYRSEFGYRNPMSFAVRENQPAAVVFLLEHGANPISSGCPDTLLQIAKDRGFPEIQQILETAITGKAGTEGGTIMAEAIRSRDLQKVRALLDAHPEYVSGLDENSNQPIHWAVMTRQPEMIDEVLSRGADINAERADGARPLQLCNGDYGFRGWRDVPKEGNPTPREIYDHLIARGAYLDVYMAAVTGNLERVRELLDEDPTLVNGIAKYVSYYAGGGSLIKNAAIGGNVELMRLLLERGADPNLPEEGIAPQGHALHSAVLSGNMEMVQLLLDYGAHPNVPVESSADTLSAVIHNNNQPMLNLLCSYGASRSVDLLAHHGDLMTAAAVFAANPALANNPGALGSALEEGHYDLARLMLRYQPDLVKKIAVGINNKTPEKSREMTEYLFQQGMDPNHANWLCITPLHRFAERGDVTSAEIYLKHGADINAVDEEFYSTPLGYAAKYGKKEMVKFLLAKGADPSLPEEKPWAQPLAWAKRRGHIEIAALLEA</sequence>
<name>A0A1N6FP48_9BACT</name>
<dbReference type="Pfam" id="PF12796">
    <property type="entry name" value="Ank_2"/>
    <property type="match status" value="2"/>
</dbReference>
<dbReference type="Pfam" id="PF00023">
    <property type="entry name" value="Ank"/>
    <property type="match status" value="1"/>
</dbReference>
<dbReference type="PROSITE" id="PS50297">
    <property type="entry name" value="ANK_REP_REGION"/>
    <property type="match status" value="5"/>
</dbReference>
<feature type="repeat" description="ANK" evidence="2">
    <location>
        <begin position="482"/>
        <end position="514"/>
    </location>
</feature>
<protein>
    <submittedName>
        <fullName evidence="3">Ankyrin repeat</fullName>
    </submittedName>
</protein>
<dbReference type="SMART" id="SM00248">
    <property type="entry name" value="ANK"/>
    <property type="match status" value="10"/>
</dbReference>
<feature type="repeat" description="ANK" evidence="2">
    <location>
        <begin position="263"/>
        <end position="295"/>
    </location>
</feature>
<accession>A0A1N6FP48</accession>
<dbReference type="Proteomes" id="UP000185003">
    <property type="component" value="Unassembled WGS sequence"/>
</dbReference>
<dbReference type="RefSeq" id="WP_074239386.1">
    <property type="nucleotide sequence ID" value="NZ_FSRA01000001.1"/>
</dbReference>
<evidence type="ECO:0000256" key="1">
    <source>
        <dbReference type="ARBA" id="ARBA00022737"/>
    </source>
</evidence>
<feature type="repeat" description="ANK" evidence="2">
    <location>
        <begin position="451"/>
        <end position="480"/>
    </location>
</feature>
<dbReference type="Gene3D" id="1.25.40.20">
    <property type="entry name" value="Ankyrin repeat-containing domain"/>
    <property type="match status" value="4"/>
</dbReference>
<dbReference type="PANTHER" id="PTHR24161:SF85">
    <property type="entry name" value="PALMITOYLTRANSFERASE HIP14"/>
    <property type="match status" value="1"/>
</dbReference>
<dbReference type="OrthoDB" id="5657095at2"/>
<evidence type="ECO:0000313" key="3">
    <source>
        <dbReference type="EMBL" id="SIN97085.1"/>
    </source>
</evidence>
<evidence type="ECO:0000313" key="4">
    <source>
        <dbReference type="Proteomes" id="UP000185003"/>
    </source>
</evidence>
<keyword evidence="4" id="KW-1185">Reference proteome</keyword>
<dbReference type="AlphaFoldDB" id="A0A1N6FP48"/>
<dbReference type="InterPro" id="IPR002110">
    <property type="entry name" value="Ankyrin_rpt"/>
</dbReference>
<keyword evidence="1" id="KW-0677">Repeat</keyword>
<organism evidence="3 4">
    <name type="scientific">Chitinophaga niabensis</name>
    <dbReference type="NCBI Taxonomy" id="536979"/>
    <lineage>
        <taxon>Bacteria</taxon>
        <taxon>Pseudomonadati</taxon>
        <taxon>Bacteroidota</taxon>
        <taxon>Chitinophagia</taxon>
        <taxon>Chitinophagales</taxon>
        <taxon>Chitinophagaceae</taxon>
        <taxon>Chitinophaga</taxon>
    </lineage>
</organism>
<dbReference type="InterPro" id="IPR036770">
    <property type="entry name" value="Ankyrin_rpt-contain_sf"/>
</dbReference>
<dbReference type="EMBL" id="FSRA01000001">
    <property type="protein sequence ID" value="SIN97085.1"/>
    <property type="molecule type" value="Genomic_DNA"/>
</dbReference>
<evidence type="ECO:0000256" key="2">
    <source>
        <dbReference type="PROSITE-ProRule" id="PRU00023"/>
    </source>
</evidence>
<dbReference type="PANTHER" id="PTHR24161">
    <property type="entry name" value="ANK_REP_REGION DOMAIN-CONTAINING PROTEIN-RELATED"/>
    <property type="match status" value="1"/>
</dbReference>